<protein>
    <submittedName>
        <fullName evidence="2">Uncharacterized protein</fullName>
    </submittedName>
</protein>
<feature type="compositionally biased region" description="Polar residues" evidence="1">
    <location>
        <begin position="204"/>
        <end position="214"/>
    </location>
</feature>
<dbReference type="Proteomes" id="UP000309340">
    <property type="component" value="Unassembled WGS sequence"/>
</dbReference>
<proteinExistence type="predicted"/>
<reference evidence="2 3" key="1">
    <citation type="submission" date="2017-03" db="EMBL/GenBank/DDBJ databases">
        <title>Genomes of endolithic fungi from Antarctica.</title>
        <authorList>
            <person name="Coleine C."/>
            <person name="Masonjones S."/>
            <person name="Stajich J.E."/>
        </authorList>
    </citation>
    <scope>NUCLEOTIDE SEQUENCE [LARGE SCALE GENOMIC DNA]</scope>
    <source>
        <strain evidence="2 3">CCFEE 5184</strain>
    </source>
</reference>
<dbReference type="AlphaFoldDB" id="A0A4U0WKI8"/>
<gene>
    <name evidence="2" type="ORF">B0A55_10475</name>
</gene>
<organism evidence="2 3">
    <name type="scientific">Friedmanniomyces simplex</name>
    <dbReference type="NCBI Taxonomy" id="329884"/>
    <lineage>
        <taxon>Eukaryota</taxon>
        <taxon>Fungi</taxon>
        <taxon>Dikarya</taxon>
        <taxon>Ascomycota</taxon>
        <taxon>Pezizomycotina</taxon>
        <taxon>Dothideomycetes</taxon>
        <taxon>Dothideomycetidae</taxon>
        <taxon>Mycosphaerellales</taxon>
        <taxon>Teratosphaeriaceae</taxon>
        <taxon>Friedmanniomyces</taxon>
    </lineage>
</organism>
<sequence>MAIACYDSNGQVASHEASVDHSTSYFQPVANEQHQPLASTSTGIGWTVSTLIQNAAHSTGRRHPQEVLAACEAGTTLAGVSPPISGNSTAQQPQGFAYMSVPTNHSTETAVESPALDAIANTATAPWPHGSAQMPGQPPDFASVDNGAHSLDLFEELAMLERTDSSQHPQFLQNLGFLPDLDLAEFFGADYQPSDPHLAYMQPSLFSNMPSSTGDEGADTG</sequence>
<name>A0A4U0WKI8_9PEZI</name>
<accession>A0A4U0WKI8</accession>
<evidence type="ECO:0000256" key="1">
    <source>
        <dbReference type="SAM" id="MobiDB-lite"/>
    </source>
</evidence>
<dbReference type="OrthoDB" id="3364175at2759"/>
<evidence type="ECO:0000313" key="3">
    <source>
        <dbReference type="Proteomes" id="UP000309340"/>
    </source>
</evidence>
<dbReference type="EMBL" id="NAJQ01000950">
    <property type="protein sequence ID" value="TKA63391.1"/>
    <property type="molecule type" value="Genomic_DNA"/>
</dbReference>
<feature type="region of interest" description="Disordered" evidence="1">
    <location>
        <begin position="202"/>
        <end position="221"/>
    </location>
</feature>
<comment type="caution">
    <text evidence="2">The sequence shown here is derived from an EMBL/GenBank/DDBJ whole genome shotgun (WGS) entry which is preliminary data.</text>
</comment>
<keyword evidence="3" id="KW-1185">Reference proteome</keyword>
<evidence type="ECO:0000313" key="2">
    <source>
        <dbReference type="EMBL" id="TKA63391.1"/>
    </source>
</evidence>